<evidence type="ECO:0000256" key="4">
    <source>
        <dbReference type="ARBA" id="ARBA00022737"/>
    </source>
</evidence>
<keyword evidence="7" id="KW-0067">ATP-binding</keyword>
<feature type="compositionally biased region" description="Acidic residues" evidence="10">
    <location>
        <begin position="1241"/>
        <end position="1256"/>
    </location>
</feature>
<dbReference type="PANTHER" id="PTHR47508:SF1">
    <property type="entry name" value="NON-SPECIFIC SERINE_THREONINE PROTEIN KINASE"/>
    <property type="match status" value="1"/>
</dbReference>
<dbReference type="GO" id="GO:0005524">
    <property type="term" value="F:ATP binding"/>
    <property type="evidence" value="ECO:0007669"/>
    <property type="project" value="UniProtKB-KW"/>
</dbReference>
<dbReference type="GeneID" id="17294401"/>
<evidence type="ECO:0000256" key="8">
    <source>
        <dbReference type="ARBA" id="ARBA00047899"/>
    </source>
</evidence>
<organism evidence="12">
    <name type="scientific">Guillardia theta (strain CCMP2712)</name>
    <name type="common">Cryptophyte</name>
    <dbReference type="NCBI Taxonomy" id="905079"/>
    <lineage>
        <taxon>Eukaryota</taxon>
        <taxon>Cryptophyceae</taxon>
        <taxon>Pyrenomonadales</taxon>
        <taxon>Geminigeraceae</taxon>
        <taxon>Guillardia</taxon>
    </lineage>
</organism>
<dbReference type="SUPFAM" id="SSF52540">
    <property type="entry name" value="P-loop containing nucleoside triphosphate hydrolases"/>
    <property type="match status" value="1"/>
</dbReference>
<feature type="compositionally biased region" description="Basic and acidic residues" evidence="10">
    <location>
        <begin position="1257"/>
        <end position="1266"/>
    </location>
</feature>
<evidence type="ECO:0000313" key="12">
    <source>
        <dbReference type="EMBL" id="EKX37649.1"/>
    </source>
</evidence>
<evidence type="ECO:0000256" key="3">
    <source>
        <dbReference type="ARBA" id="ARBA00022679"/>
    </source>
</evidence>
<dbReference type="KEGG" id="gtt:GUITHDRAFT_116126"/>
<evidence type="ECO:0000259" key="11">
    <source>
        <dbReference type="PROSITE" id="PS51424"/>
    </source>
</evidence>
<feature type="region of interest" description="Disordered" evidence="10">
    <location>
        <begin position="1229"/>
        <end position="1295"/>
    </location>
</feature>
<dbReference type="PANTHER" id="PTHR47508">
    <property type="entry name" value="SAM DOMAIN-CONTAINING PROTEIN-RELATED"/>
    <property type="match status" value="1"/>
</dbReference>
<dbReference type="InterPro" id="IPR000157">
    <property type="entry name" value="TIR_dom"/>
</dbReference>
<dbReference type="SUPFAM" id="SSF52200">
    <property type="entry name" value="Toll/Interleukin receptor TIR domain"/>
    <property type="match status" value="1"/>
</dbReference>
<feature type="domain" description="Roc" evidence="11">
    <location>
        <begin position="187"/>
        <end position="394"/>
    </location>
</feature>
<dbReference type="Gene3D" id="3.40.50.300">
    <property type="entry name" value="P-loop containing nucleotide triphosphate hydrolases"/>
    <property type="match status" value="1"/>
</dbReference>
<evidence type="ECO:0000256" key="1">
    <source>
        <dbReference type="ARBA" id="ARBA00004229"/>
    </source>
</evidence>
<dbReference type="RefSeq" id="XP_005824629.1">
    <property type="nucleotide sequence ID" value="XM_005824572.1"/>
</dbReference>
<dbReference type="Gene3D" id="1.10.10.10">
    <property type="entry name" value="Winged helix-like DNA-binding domain superfamily/Winged helix DNA-binding domain"/>
    <property type="match status" value="1"/>
</dbReference>
<reference evidence="14" key="2">
    <citation type="submission" date="2012-11" db="EMBL/GenBank/DDBJ databases">
        <authorList>
            <person name="Kuo A."/>
            <person name="Curtis B.A."/>
            <person name="Tanifuji G."/>
            <person name="Burki F."/>
            <person name="Gruber A."/>
            <person name="Irimia M."/>
            <person name="Maruyama S."/>
            <person name="Arias M.C."/>
            <person name="Ball S.G."/>
            <person name="Gile G.H."/>
            <person name="Hirakawa Y."/>
            <person name="Hopkins J.F."/>
            <person name="Rensing S.A."/>
            <person name="Schmutz J."/>
            <person name="Symeonidi A."/>
            <person name="Elias M."/>
            <person name="Eveleigh R.J."/>
            <person name="Herman E.K."/>
            <person name="Klute M.J."/>
            <person name="Nakayama T."/>
            <person name="Obornik M."/>
            <person name="Reyes-Prieto A."/>
            <person name="Armbrust E.V."/>
            <person name="Aves S.J."/>
            <person name="Beiko R.G."/>
            <person name="Coutinho P."/>
            <person name="Dacks J.B."/>
            <person name="Durnford D.G."/>
            <person name="Fast N.M."/>
            <person name="Green B.R."/>
            <person name="Grisdale C."/>
            <person name="Hempe F."/>
            <person name="Henrissat B."/>
            <person name="Hoppner M.P."/>
            <person name="Ishida K.-I."/>
            <person name="Kim E."/>
            <person name="Koreny L."/>
            <person name="Kroth P.G."/>
            <person name="Liu Y."/>
            <person name="Malik S.-B."/>
            <person name="Maier U.G."/>
            <person name="McRose D."/>
            <person name="Mock T."/>
            <person name="Neilson J.A."/>
            <person name="Onodera N.T."/>
            <person name="Poole A.M."/>
            <person name="Pritham E.J."/>
            <person name="Richards T.A."/>
            <person name="Rocap G."/>
            <person name="Roy S.W."/>
            <person name="Sarai C."/>
            <person name="Schaack S."/>
            <person name="Shirato S."/>
            <person name="Slamovits C.H."/>
            <person name="Spencer D.F."/>
            <person name="Suzuki S."/>
            <person name="Worden A.Z."/>
            <person name="Zauner S."/>
            <person name="Barry K."/>
            <person name="Bell C."/>
            <person name="Bharti A.K."/>
            <person name="Crow J.A."/>
            <person name="Grimwood J."/>
            <person name="Kramer R."/>
            <person name="Lindquist E."/>
            <person name="Lucas S."/>
            <person name="Salamov A."/>
            <person name="McFadden G.I."/>
            <person name="Lane C.E."/>
            <person name="Keeling P.J."/>
            <person name="Gray M.W."/>
            <person name="Grigoriev I.V."/>
            <person name="Archibald J.M."/>
        </authorList>
    </citation>
    <scope>NUCLEOTIDE SEQUENCE</scope>
    <source>
        <strain evidence="14">CCMP2712</strain>
    </source>
</reference>
<dbReference type="PROSITE" id="PS51424">
    <property type="entry name" value="ROC"/>
    <property type="match status" value="1"/>
</dbReference>
<dbReference type="EMBL" id="JH993056">
    <property type="protein sequence ID" value="EKX37649.1"/>
    <property type="molecule type" value="Genomic_DNA"/>
</dbReference>
<keyword evidence="14" id="KW-1185">Reference proteome</keyword>
<dbReference type="eggNOG" id="KOG0619">
    <property type="taxonomic scope" value="Eukaryota"/>
</dbReference>
<proteinExistence type="predicted"/>
<evidence type="ECO:0000256" key="2">
    <source>
        <dbReference type="ARBA" id="ARBA00012513"/>
    </source>
</evidence>
<dbReference type="HOGENOM" id="CLU_262019_0_0_1"/>
<dbReference type="InterPro" id="IPR036388">
    <property type="entry name" value="WH-like_DNA-bd_sf"/>
</dbReference>
<dbReference type="InterPro" id="IPR032171">
    <property type="entry name" value="COR-A"/>
</dbReference>
<dbReference type="STRING" id="905079.L1IP31"/>
<dbReference type="GO" id="GO:0007165">
    <property type="term" value="P:signal transduction"/>
    <property type="evidence" value="ECO:0007669"/>
    <property type="project" value="InterPro"/>
</dbReference>
<evidence type="ECO:0000256" key="7">
    <source>
        <dbReference type="ARBA" id="ARBA00022840"/>
    </source>
</evidence>
<feature type="compositionally biased region" description="Basic and acidic residues" evidence="10">
    <location>
        <begin position="1229"/>
        <end position="1240"/>
    </location>
</feature>
<gene>
    <name evidence="12" type="ORF">GUITHDRAFT_116126</name>
</gene>
<feature type="compositionally biased region" description="Basic and acidic residues" evidence="10">
    <location>
        <begin position="1279"/>
        <end position="1289"/>
    </location>
</feature>
<dbReference type="InterPro" id="IPR027417">
    <property type="entry name" value="P-loop_NTPase"/>
</dbReference>
<dbReference type="Pfam" id="PF08477">
    <property type="entry name" value="Roc"/>
    <property type="match status" value="1"/>
</dbReference>
<dbReference type="Pfam" id="PF13676">
    <property type="entry name" value="TIR_2"/>
    <property type="match status" value="1"/>
</dbReference>
<keyword evidence="5" id="KW-0547">Nucleotide-binding</keyword>
<reference evidence="12 14" key="1">
    <citation type="journal article" date="2012" name="Nature">
        <title>Algal genomes reveal evolutionary mosaicism and the fate of nucleomorphs.</title>
        <authorList>
            <consortium name="DOE Joint Genome Institute"/>
            <person name="Curtis B.A."/>
            <person name="Tanifuji G."/>
            <person name="Burki F."/>
            <person name="Gruber A."/>
            <person name="Irimia M."/>
            <person name="Maruyama S."/>
            <person name="Arias M.C."/>
            <person name="Ball S.G."/>
            <person name="Gile G.H."/>
            <person name="Hirakawa Y."/>
            <person name="Hopkins J.F."/>
            <person name="Kuo A."/>
            <person name="Rensing S.A."/>
            <person name="Schmutz J."/>
            <person name="Symeonidi A."/>
            <person name="Elias M."/>
            <person name="Eveleigh R.J."/>
            <person name="Herman E.K."/>
            <person name="Klute M.J."/>
            <person name="Nakayama T."/>
            <person name="Obornik M."/>
            <person name="Reyes-Prieto A."/>
            <person name="Armbrust E.V."/>
            <person name="Aves S.J."/>
            <person name="Beiko R.G."/>
            <person name="Coutinho P."/>
            <person name="Dacks J.B."/>
            <person name="Durnford D.G."/>
            <person name="Fast N.M."/>
            <person name="Green B.R."/>
            <person name="Grisdale C.J."/>
            <person name="Hempel F."/>
            <person name="Henrissat B."/>
            <person name="Hoppner M.P."/>
            <person name="Ishida K."/>
            <person name="Kim E."/>
            <person name="Koreny L."/>
            <person name="Kroth P.G."/>
            <person name="Liu Y."/>
            <person name="Malik S.B."/>
            <person name="Maier U.G."/>
            <person name="McRose D."/>
            <person name="Mock T."/>
            <person name="Neilson J.A."/>
            <person name="Onodera N.T."/>
            <person name="Poole A.M."/>
            <person name="Pritham E.J."/>
            <person name="Richards T.A."/>
            <person name="Rocap G."/>
            <person name="Roy S.W."/>
            <person name="Sarai C."/>
            <person name="Schaack S."/>
            <person name="Shirato S."/>
            <person name="Slamovits C.H."/>
            <person name="Spencer D.F."/>
            <person name="Suzuki S."/>
            <person name="Worden A.Z."/>
            <person name="Zauner S."/>
            <person name="Barry K."/>
            <person name="Bell C."/>
            <person name="Bharti A.K."/>
            <person name="Crow J.A."/>
            <person name="Grimwood J."/>
            <person name="Kramer R."/>
            <person name="Lindquist E."/>
            <person name="Lucas S."/>
            <person name="Salamov A."/>
            <person name="McFadden G.I."/>
            <person name="Lane C.E."/>
            <person name="Keeling P.J."/>
            <person name="Gray M.W."/>
            <person name="Grigoriev I.V."/>
            <person name="Archibald J.M."/>
        </authorList>
    </citation>
    <scope>NUCLEOTIDE SEQUENCE</scope>
    <source>
        <strain evidence="12 14">CCMP2712</strain>
    </source>
</reference>
<comment type="catalytic activity">
    <reaction evidence="8">
        <text>L-threonyl-[protein] + ATP = O-phospho-L-threonyl-[protein] + ADP + H(+)</text>
        <dbReference type="Rhea" id="RHEA:46608"/>
        <dbReference type="Rhea" id="RHEA-COMP:11060"/>
        <dbReference type="Rhea" id="RHEA-COMP:11605"/>
        <dbReference type="ChEBI" id="CHEBI:15378"/>
        <dbReference type="ChEBI" id="CHEBI:30013"/>
        <dbReference type="ChEBI" id="CHEBI:30616"/>
        <dbReference type="ChEBI" id="CHEBI:61977"/>
        <dbReference type="ChEBI" id="CHEBI:456216"/>
        <dbReference type="EC" id="2.7.11.1"/>
    </reaction>
</comment>
<dbReference type="Gene3D" id="3.30.70.1390">
    <property type="entry name" value="ROC domain from the Parkinson's disease-associated leucine-rich repeat kinase 2"/>
    <property type="match status" value="1"/>
</dbReference>
<dbReference type="Gene3D" id="3.40.50.10140">
    <property type="entry name" value="Toll/interleukin-1 receptor homology (TIR) domain"/>
    <property type="match status" value="1"/>
</dbReference>
<dbReference type="PaxDb" id="55529-EKX37649"/>
<dbReference type="GO" id="GO:0009507">
    <property type="term" value="C:chloroplast"/>
    <property type="evidence" value="ECO:0007669"/>
    <property type="project" value="UniProtKB-SubCell"/>
</dbReference>
<evidence type="ECO:0000256" key="6">
    <source>
        <dbReference type="ARBA" id="ARBA00022777"/>
    </source>
</evidence>
<comment type="subcellular location">
    <subcellularLocation>
        <location evidence="1">Plastid</location>
        <location evidence="1">Chloroplast</location>
    </subcellularLocation>
</comment>
<accession>L1IP31</accession>
<keyword evidence="6" id="KW-0418">Kinase</keyword>
<dbReference type="InterPro" id="IPR035897">
    <property type="entry name" value="Toll_tir_struct_dom_sf"/>
</dbReference>
<dbReference type="EnsemblProtists" id="EKX37649">
    <property type="protein sequence ID" value="EKX37649"/>
    <property type="gene ID" value="GUITHDRAFT_116126"/>
</dbReference>
<keyword evidence="3" id="KW-0808">Transferase</keyword>
<dbReference type="OrthoDB" id="10252328at2759"/>
<sequence length="1318" mass="150137">MCQHCKDRRSLIHDLEEGLVSANPSAQEAFKKIEEFREHVSEAGKPFAERLDLAKSHYLFGMQKEPLAVDAVKLLMSNGELGKCYSVEKGELNLSLRTGSMKRYIIRELRMKTLPGWIAIVAIPIRTIDISGNPNLSSLPLDELCSMRDSLKEMNCQNCIRLQLPPPEIAGQGGEASFMYMQSVKTDSETNKRMNLILIGNGEAGKTSVFRALSSVENKAGKIDVDKRTIGIDLDRWEPDGADGLTFDVMDFGGQEVYGKTNQYFIVRRALYLLVWNVRTTRDEMSAGGAAGSMKELRAMISTWLRTLQARVPGASVMLVATHIDIAGQSEIEDQSEEVRKCVQEELKKMSEEEDENILPLHVIREGGSFRVNCLEGEGIKELRASVCQAAKELLWWNESIPRPYLKLRHAVEVQSKNEPYLKVEQYLKMLKEAEVEEKEEKIVTSFLHDMGVLKYFGRELKAMHSREAESKYSVEDTVFIDIEWMIDVFKGVMRHDWRHLLDFFHQDPTKSKKTKKLLHLGIIDEDMFEYLWPQPNSKFWSEEKSGKSCRSAEIGFTKSHVEVEQAVALLQGCDLAHFLGAGEMVDAENEETKRELLCPGIIPSFTHQHKQAVRDSHSLCARLQCEYNFFPIGFIDRLVVLSAARHFEVDCSGSMAVMKGWGRTLVMSWREDEGKHMVIAVASTRQQIENLDKDLKRLEAFFPGVKRRSDKKGSGKEAVQVGIFSYGVKSGECACNIEGNMMNIYNAEKRCIDLTCTIYRCERQISDLTDNCLVNILCISTEFLDELEAKQGGGSFCERWNMLTTSKAVIIPVILKDYYHKHIEGPRRFNKWWPQRIQKMERYKVFHKYIKDDKVSMCMLYDSIIMKLHHGRGSFEDLLDVTSQNMLLCEDCLYQMSKSQDHSRGDEGVGTFDPSEVKRAIEDRRTGITTKQRGLDREDFIQREIMVNFIACSRGHKKLVKEMLEFNSSSSPCPSCLKQKTVPHFFSRPTCLSKLARDLAAKIECPTCGMHVDVFDVTPPQVFLSYQWGHKCSTQEMVKQVKRRIEEQTSLQCWLDVEGGINPGEDHMQKMELGVSRCEVFVVFMSDKYVKSANCRREFARACETGRYIIPVLVPVQFQPDQDSASGLESESGWKGDKRHQDWWKRISGIEQGEGAALEVEVNWRHFKSFPQTFELEAEMRGEKVLVKRGVQELVAAVQARAYRGSIVWHELKPVAWGASIARSCAEEKPEMEQRVHQEEEPESTPGGEDDFGEQDEGRYEKLNPMEELLGSGSTTLFKDRDRSKDYEISAGDGVTGDEKYALAEYQTKASSCCVVS</sequence>
<dbReference type="InterPro" id="IPR020859">
    <property type="entry name" value="ROC"/>
</dbReference>
<evidence type="ECO:0000313" key="14">
    <source>
        <dbReference type="Proteomes" id="UP000011087"/>
    </source>
</evidence>
<evidence type="ECO:0000256" key="5">
    <source>
        <dbReference type="ARBA" id="ARBA00022741"/>
    </source>
</evidence>
<dbReference type="Pfam" id="PF16095">
    <property type="entry name" value="COR-A"/>
    <property type="match status" value="1"/>
</dbReference>
<dbReference type="GO" id="GO:0016301">
    <property type="term" value="F:kinase activity"/>
    <property type="evidence" value="ECO:0007669"/>
    <property type="project" value="UniProtKB-KW"/>
</dbReference>
<dbReference type="Proteomes" id="UP000011087">
    <property type="component" value="Unassembled WGS sequence"/>
</dbReference>
<evidence type="ECO:0000313" key="13">
    <source>
        <dbReference type="EnsemblProtists" id="EKX37649"/>
    </source>
</evidence>
<reference evidence="13" key="3">
    <citation type="submission" date="2016-03" db="UniProtKB">
        <authorList>
            <consortium name="EnsemblProtists"/>
        </authorList>
    </citation>
    <scope>IDENTIFICATION</scope>
</reference>
<protein>
    <recommendedName>
        <fullName evidence="2">non-specific serine/threonine protein kinase</fullName>
        <ecNumber evidence="2">2.7.11.1</ecNumber>
    </recommendedName>
</protein>
<keyword evidence="4" id="KW-0677">Repeat</keyword>
<evidence type="ECO:0000256" key="9">
    <source>
        <dbReference type="ARBA" id="ARBA00048679"/>
    </source>
</evidence>
<comment type="catalytic activity">
    <reaction evidence="9">
        <text>L-seryl-[protein] + ATP = O-phospho-L-seryl-[protein] + ADP + H(+)</text>
        <dbReference type="Rhea" id="RHEA:17989"/>
        <dbReference type="Rhea" id="RHEA-COMP:9863"/>
        <dbReference type="Rhea" id="RHEA-COMP:11604"/>
        <dbReference type="ChEBI" id="CHEBI:15378"/>
        <dbReference type="ChEBI" id="CHEBI:29999"/>
        <dbReference type="ChEBI" id="CHEBI:30616"/>
        <dbReference type="ChEBI" id="CHEBI:83421"/>
        <dbReference type="ChEBI" id="CHEBI:456216"/>
        <dbReference type="EC" id="2.7.11.1"/>
    </reaction>
</comment>
<evidence type="ECO:0000256" key="10">
    <source>
        <dbReference type="SAM" id="MobiDB-lite"/>
    </source>
</evidence>
<name>L1IP31_GUITC</name>
<dbReference type="EC" id="2.7.11.1" evidence="2"/>